<organism evidence="1 2">
    <name type="scientific">Thalassiosira oceanica</name>
    <name type="common">Marine diatom</name>
    <dbReference type="NCBI Taxonomy" id="159749"/>
    <lineage>
        <taxon>Eukaryota</taxon>
        <taxon>Sar</taxon>
        <taxon>Stramenopiles</taxon>
        <taxon>Ochrophyta</taxon>
        <taxon>Bacillariophyta</taxon>
        <taxon>Coscinodiscophyceae</taxon>
        <taxon>Thalassiosirophycidae</taxon>
        <taxon>Thalassiosirales</taxon>
        <taxon>Thalassiosiraceae</taxon>
        <taxon>Thalassiosira</taxon>
    </lineage>
</organism>
<dbReference type="EMBL" id="AGNL01043222">
    <property type="protein sequence ID" value="EJK50663.1"/>
    <property type="molecule type" value="Genomic_DNA"/>
</dbReference>
<dbReference type="AlphaFoldDB" id="K0RAI5"/>
<name>K0RAI5_THAOC</name>
<sequence length="157" mass="16713">PRRLAVPRNDSVYTPVTSRSALWTRMTGAGGAVITPRMLDVLSSGGMTNGQALAQGPYLKIRWAAGVSRGRWDRRRGDAGRGGTVASTMEVLAAALGVSTSSTAKFSYARGLSKNLFGWHITRGICDVPPEQISRKPAVVGDKQSNAILLAGVNYLR</sequence>
<feature type="non-terminal residue" evidence="1">
    <location>
        <position position="1"/>
    </location>
</feature>
<comment type="caution">
    <text evidence="1">The sequence shown here is derived from an EMBL/GenBank/DDBJ whole genome shotgun (WGS) entry which is preliminary data.</text>
</comment>
<keyword evidence="2" id="KW-1185">Reference proteome</keyword>
<protein>
    <submittedName>
        <fullName evidence="1">Uncharacterized protein</fullName>
    </submittedName>
</protein>
<accession>K0RAI5</accession>
<reference evidence="1 2" key="1">
    <citation type="journal article" date="2012" name="Genome Biol.">
        <title>Genome and low-iron response of an oceanic diatom adapted to chronic iron limitation.</title>
        <authorList>
            <person name="Lommer M."/>
            <person name="Specht M."/>
            <person name="Roy A.S."/>
            <person name="Kraemer L."/>
            <person name="Andreson R."/>
            <person name="Gutowska M.A."/>
            <person name="Wolf J."/>
            <person name="Bergner S.V."/>
            <person name="Schilhabel M.B."/>
            <person name="Klostermeier U.C."/>
            <person name="Beiko R.G."/>
            <person name="Rosenstiel P."/>
            <person name="Hippler M."/>
            <person name="Laroche J."/>
        </authorList>
    </citation>
    <scope>NUCLEOTIDE SEQUENCE [LARGE SCALE GENOMIC DNA]</scope>
    <source>
        <strain evidence="1 2">CCMP1005</strain>
    </source>
</reference>
<evidence type="ECO:0000313" key="2">
    <source>
        <dbReference type="Proteomes" id="UP000266841"/>
    </source>
</evidence>
<dbReference type="Proteomes" id="UP000266841">
    <property type="component" value="Unassembled WGS sequence"/>
</dbReference>
<proteinExistence type="predicted"/>
<gene>
    <name evidence="1" type="ORF">THAOC_30298</name>
</gene>
<evidence type="ECO:0000313" key="1">
    <source>
        <dbReference type="EMBL" id="EJK50663.1"/>
    </source>
</evidence>